<dbReference type="EMBL" id="JADFTS010000006">
    <property type="protein sequence ID" value="KAF9602887.1"/>
    <property type="molecule type" value="Genomic_DNA"/>
</dbReference>
<evidence type="ECO:0000259" key="4">
    <source>
        <dbReference type="PROSITE" id="PS50102"/>
    </source>
</evidence>
<name>A0A835LS58_9MAGN</name>
<keyword evidence="2 3" id="KW-0694">RNA-binding</keyword>
<proteinExistence type="predicted"/>
<dbReference type="InterPro" id="IPR035979">
    <property type="entry name" value="RBD_domain_sf"/>
</dbReference>
<dbReference type="Proteomes" id="UP000631114">
    <property type="component" value="Unassembled WGS sequence"/>
</dbReference>
<dbReference type="Gene3D" id="3.30.70.330">
    <property type="match status" value="3"/>
</dbReference>
<evidence type="ECO:0000256" key="2">
    <source>
        <dbReference type="ARBA" id="ARBA00022884"/>
    </source>
</evidence>
<evidence type="ECO:0000313" key="5">
    <source>
        <dbReference type="EMBL" id="KAF9602887.1"/>
    </source>
</evidence>
<organism evidence="5 6">
    <name type="scientific">Coptis chinensis</name>
    <dbReference type="NCBI Taxonomy" id="261450"/>
    <lineage>
        <taxon>Eukaryota</taxon>
        <taxon>Viridiplantae</taxon>
        <taxon>Streptophyta</taxon>
        <taxon>Embryophyta</taxon>
        <taxon>Tracheophyta</taxon>
        <taxon>Spermatophyta</taxon>
        <taxon>Magnoliopsida</taxon>
        <taxon>Ranunculales</taxon>
        <taxon>Ranunculaceae</taxon>
        <taxon>Coptidoideae</taxon>
        <taxon>Coptis</taxon>
    </lineage>
</organism>
<sequence>MGLLVDLVPLFHASVQENMDLFSSLRRKLHYRLSMLSAVQFVRHDNECATGTCYVKFKREDAAAFALQELNKFCYEEEEEIQVNNAAAPGEALINATGYIHNFDPSAQAAAAAVEELDMMDIGIGGVCWSVVWLENRSELLLLLSMACSSNNNAAPGSSLINATLYVRDFDNGVTEKQMSELFSTYGEVISVEMHEGYAHSGYAYVNFKRLEDAKTAKEVLMYELINRNPNPLRIVMLSDQCEKAKIWIKDLDSAVDCENLGLIFHQYGTVVSCERSGEFGFVQFSEKKAALDAIAALNGAFINGISVDIVPYISEEEREEEASRLRSLPTLYVKYMPVGASPYDICVVFAAYGTVADVHFVLNDDECCTGACYVKYKREDAAAVALVELNKLCHEGQNWFAELMSNSEQERKRPYISESLMPQKKTRMVSS</sequence>
<dbReference type="InterPro" id="IPR012677">
    <property type="entry name" value="Nucleotide-bd_a/b_plait_sf"/>
</dbReference>
<evidence type="ECO:0000256" key="1">
    <source>
        <dbReference type="ARBA" id="ARBA00022737"/>
    </source>
</evidence>
<dbReference type="Pfam" id="PF00076">
    <property type="entry name" value="RRM_1"/>
    <property type="match status" value="3"/>
</dbReference>
<feature type="domain" description="RRM" evidence="4">
    <location>
        <begin position="245"/>
        <end position="310"/>
    </location>
</feature>
<gene>
    <name evidence="5" type="ORF">IFM89_032627</name>
</gene>
<dbReference type="AlphaFoldDB" id="A0A835LS58"/>
<keyword evidence="6" id="KW-1185">Reference proteome</keyword>
<dbReference type="CDD" id="cd00590">
    <property type="entry name" value="RRM_SF"/>
    <property type="match status" value="1"/>
</dbReference>
<dbReference type="GO" id="GO:0003723">
    <property type="term" value="F:RNA binding"/>
    <property type="evidence" value="ECO:0007669"/>
    <property type="project" value="UniProtKB-UniRule"/>
</dbReference>
<dbReference type="SUPFAM" id="SSF54928">
    <property type="entry name" value="RNA-binding domain, RBD"/>
    <property type="match status" value="2"/>
</dbReference>
<accession>A0A835LS58</accession>
<dbReference type="InterPro" id="IPR000504">
    <property type="entry name" value="RRM_dom"/>
</dbReference>
<evidence type="ECO:0000256" key="3">
    <source>
        <dbReference type="PROSITE-ProRule" id="PRU00176"/>
    </source>
</evidence>
<protein>
    <recommendedName>
        <fullName evidence="4">RRM domain-containing protein</fullName>
    </recommendedName>
</protein>
<reference evidence="5 6" key="1">
    <citation type="submission" date="2020-10" db="EMBL/GenBank/DDBJ databases">
        <title>The Coptis chinensis genome and diversification of protoberbering-type alkaloids.</title>
        <authorList>
            <person name="Wang B."/>
            <person name="Shu S."/>
            <person name="Song C."/>
            <person name="Liu Y."/>
        </authorList>
    </citation>
    <scope>NUCLEOTIDE SEQUENCE [LARGE SCALE GENOMIC DNA]</scope>
    <source>
        <strain evidence="5">HL-2020</strain>
        <tissue evidence="5">Leaf</tissue>
    </source>
</reference>
<dbReference type="PANTHER" id="PTHR24012">
    <property type="entry name" value="RNA BINDING PROTEIN"/>
    <property type="match status" value="1"/>
</dbReference>
<dbReference type="PROSITE" id="PS50102">
    <property type="entry name" value="RRM"/>
    <property type="match status" value="3"/>
</dbReference>
<comment type="caution">
    <text evidence="5">The sequence shown here is derived from an EMBL/GenBank/DDBJ whole genome shotgun (WGS) entry which is preliminary data.</text>
</comment>
<feature type="domain" description="RRM" evidence="4">
    <location>
        <begin position="330"/>
        <end position="391"/>
    </location>
</feature>
<dbReference type="SMART" id="SM00360">
    <property type="entry name" value="RRM"/>
    <property type="match status" value="3"/>
</dbReference>
<evidence type="ECO:0000313" key="6">
    <source>
        <dbReference type="Proteomes" id="UP000631114"/>
    </source>
</evidence>
<feature type="domain" description="RRM" evidence="4">
    <location>
        <begin position="163"/>
        <end position="240"/>
    </location>
</feature>
<keyword evidence="1" id="KW-0677">Repeat</keyword>